<dbReference type="AlphaFoldDB" id="A0A6D2KGR7"/>
<reference evidence="2" key="1">
    <citation type="submission" date="2020-01" db="EMBL/GenBank/DDBJ databases">
        <authorList>
            <person name="Mishra B."/>
        </authorList>
    </citation>
    <scope>NUCLEOTIDE SEQUENCE [LARGE SCALE GENOMIC DNA]</scope>
</reference>
<dbReference type="EMBL" id="CACVBM020001463">
    <property type="protein sequence ID" value="CAA7051072.1"/>
    <property type="molecule type" value="Genomic_DNA"/>
</dbReference>
<evidence type="ECO:0000313" key="2">
    <source>
        <dbReference type="EMBL" id="CAA7051072.1"/>
    </source>
</evidence>
<evidence type="ECO:0000313" key="3">
    <source>
        <dbReference type="Proteomes" id="UP000467841"/>
    </source>
</evidence>
<sequence length="106" mass="11911">PAGRGTIVPRSAKTEFVRLMSRPMLQAIRPITQYDPGYIVPRSAKFQATTPSRARPRRATRETKPHGRATRSAYHGRCTRPTRGRSTHVRPRSFPANAITFVWGVA</sequence>
<keyword evidence="3" id="KW-1185">Reference proteome</keyword>
<organism evidence="2 3">
    <name type="scientific">Microthlaspi erraticum</name>
    <dbReference type="NCBI Taxonomy" id="1685480"/>
    <lineage>
        <taxon>Eukaryota</taxon>
        <taxon>Viridiplantae</taxon>
        <taxon>Streptophyta</taxon>
        <taxon>Embryophyta</taxon>
        <taxon>Tracheophyta</taxon>
        <taxon>Spermatophyta</taxon>
        <taxon>Magnoliopsida</taxon>
        <taxon>eudicotyledons</taxon>
        <taxon>Gunneridae</taxon>
        <taxon>Pentapetalae</taxon>
        <taxon>rosids</taxon>
        <taxon>malvids</taxon>
        <taxon>Brassicales</taxon>
        <taxon>Brassicaceae</taxon>
        <taxon>Coluteocarpeae</taxon>
        <taxon>Microthlaspi</taxon>
    </lineage>
</organism>
<dbReference type="Proteomes" id="UP000467841">
    <property type="component" value="Unassembled WGS sequence"/>
</dbReference>
<protein>
    <submittedName>
        <fullName evidence="2">Uncharacterized protein</fullName>
    </submittedName>
</protein>
<feature type="compositionally biased region" description="Basic residues" evidence="1">
    <location>
        <begin position="77"/>
        <end position="91"/>
    </location>
</feature>
<gene>
    <name evidence="2" type="ORF">MERR_LOCUS38307</name>
</gene>
<accession>A0A6D2KGR7</accession>
<name>A0A6D2KGR7_9BRAS</name>
<feature type="non-terminal residue" evidence="2">
    <location>
        <position position="1"/>
    </location>
</feature>
<comment type="caution">
    <text evidence="2">The sequence shown here is derived from an EMBL/GenBank/DDBJ whole genome shotgun (WGS) entry which is preliminary data.</text>
</comment>
<proteinExistence type="predicted"/>
<evidence type="ECO:0000256" key="1">
    <source>
        <dbReference type="SAM" id="MobiDB-lite"/>
    </source>
</evidence>
<feature type="region of interest" description="Disordered" evidence="1">
    <location>
        <begin position="46"/>
        <end position="91"/>
    </location>
</feature>